<dbReference type="OrthoDB" id="9774675at2"/>
<dbReference type="EMBL" id="PDJD01000001">
    <property type="protein sequence ID" value="PFG21099.1"/>
    <property type="molecule type" value="Genomic_DNA"/>
</dbReference>
<dbReference type="GO" id="GO:0016117">
    <property type="term" value="P:carotenoid biosynthetic process"/>
    <property type="evidence" value="ECO:0007669"/>
    <property type="project" value="UniProtKB-KW"/>
</dbReference>
<protein>
    <submittedName>
        <fullName evidence="6">Phytoene desaturase</fullName>
    </submittedName>
</protein>
<dbReference type="InterPro" id="IPR014105">
    <property type="entry name" value="Carotenoid/retinoid_OxRdtase"/>
</dbReference>
<dbReference type="InterPro" id="IPR036188">
    <property type="entry name" value="FAD/NAD-bd_sf"/>
</dbReference>
<keyword evidence="3 4" id="KW-0560">Oxidoreductase</keyword>
<dbReference type="InterPro" id="IPR002937">
    <property type="entry name" value="Amino_oxidase"/>
</dbReference>
<evidence type="ECO:0000256" key="4">
    <source>
        <dbReference type="RuleBase" id="RU362075"/>
    </source>
</evidence>
<comment type="caution">
    <text evidence="6">The sequence shown here is derived from an EMBL/GenBank/DDBJ whole genome shotgun (WGS) entry which is preliminary data.</text>
</comment>
<dbReference type="Pfam" id="PF01593">
    <property type="entry name" value="Amino_oxidase"/>
    <property type="match status" value="1"/>
</dbReference>
<dbReference type="GO" id="GO:0016491">
    <property type="term" value="F:oxidoreductase activity"/>
    <property type="evidence" value="ECO:0007669"/>
    <property type="project" value="UniProtKB-KW"/>
</dbReference>
<dbReference type="Gene3D" id="3.50.50.60">
    <property type="entry name" value="FAD/NAD(P)-binding domain"/>
    <property type="match status" value="2"/>
</dbReference>
<dbReference type="RefSeq" id="WP_098469989.1">
    <property type="nucleotide sequence ID" value="NZ_PDJD01000001.1"/>
</dbReference>
<feature type="domain" description="Amine oxidase" evidence="5">
    <location>
        <begin position="11"/>
        <end position="510"/>
    </location>
</feature>
<evidence type="ECO:0000313" key="6">
    <source>
        <dbReference type="EMBL" id="PFG21099.1"/>
    </source>
</evidence>
<evidence type="ECO:0000313" key="7">
    <source>
        <dbReference type="Proteomes" id="UP000224915"/>
    </source>
</evidence>
<dbReference type="AlphaFoldDB" id="A0A2A9D5H5"/>
<keyword evidence="2 4" id="KW-0125">Carotenoid biosynthesis</keyword>
<sequence length="529" mass="56651">MRVTIIGAGAAGLASAALLAREGHDVHVLERGSRIGGRAGRIEQDGYLWDTGPSWYLMPEVYDHFFRLLGTSAREELDLRLLDPGYRVLSGSGPGDLNAVDVPHGREAVARLFESLEPGAGAAIGHYLDSSREALEVSLGYFLYNPFSAPSSLRGALGSSPDLTRWLATSLWMFAGQRFDSPVLRQILTYPGIFLGADPRKAPAIYHLMSQIDLDEGVLYPRGGFTGVMAALERLARQAGARITLNAEVTEIGVSPVRGPWGPGGLRGRKGVARGVAWRDARDEKAPVRRERADAVISAADLHHTETALVPARYRTYPERTWRRTAPGPSAVLVMLGVRGEVPQLGHHTLMFTTDWEASLDAVFTAGAASHADPLPDPTSLYVCKPSATDDGVAPGGRSNLFVLVPVSGEIGLGGAEDPQVQAIADRAVQQIVDWAGAELDVEARHVIGPADFGRDYHSWKDGMLGPAHVLRQSAMFRRGPASRTVAGLYYAGGTATPGVGVPMCLISAELMVKMLRGDRSPGPLPEPV</sequence>
<dbReference type="PANTHER" id="PTHR43734">
    <property type="entry name" value="PHYTOENE DESATURASE"/>
    <property type="match status" value="1"/>
</dbReference>
<comment type="similarity">
    <text evidence="4">Belongs to the carotenoid/retinoid oxidoreductase family.</text>
</comment>
<dbReference type="SUPFAM" id="SSF51905">
    <property type="entry name" value="FAD/NAD(P)-binding domain"/>
    <property type="match status" value="1"/>
</dbReference>
<keyword evidence="7" id="KW-1185">Reference proteome</keyword>
<evidence type="ECO:0000256" key="2">
    <source>
        <dbReference type="ARBA" id="ARBA00022746"/>
    </source>
</evidence>
<dbReference type="Proteomes" id="UP000224915">
    <property type="component" value="Unassembled WGS sequence"/>
</dbReference>
<dbReference type="PANTHER" id="PTHR43734:SF1">
    <property type="entry name" value="PHYTOENE DESATURASE"/>
    <property type="match status" value="1"/>
</dbReference>
<name>A0A2A9D5H5_9MICO</name>
<evidence type="ECO:0000256" key="3">
    <source>
        <dbReference type="ARBA" id="ARBA00023002"/>
    </source>
</evidence>
<organism evidence="6 7">
    <name type="scientific">Serinibacter salmoneus</name>
    <dbReference type="NCBI Taxonomy" id="556530"/>
    <lineage>
        <taxon>Bacteria</taxon>
        <taxon>Bacillati</taxon>
        <taxon>Actinomycetota</taxon>
        <taxon>Actinomycetes</taxon>
        <taxon>Micrococcales</taxon>
        <taxon>Beutenbergiaceae</taxon>
        <taxon>Serinibacter</taxon>
    </lineage>
</organism>
<proteinExistence type="inferred from homology"/>
<dbReference type="NCBIfam" id="TIGR02734">
    <property type="entry name" value="crtI_fam"/>
    <property type="match status" value="1"/>
</dbReference>
<dbReference type="PRINTS" id="PR00419">
    <property type="entry name" value="ADXRDTASE"/>
</dbReference>
<comment type="pathway">
    <text evidence="1 4">Carotenoid biosynthesis.</text>
</comment>
<accession>A0A2A9D5H5</accession>
<evidence type="ECO:0000256" key="1">
    <source>
        <dbReference type="ARBA" id="ARBA00004829"/>
    </source>
</evidence>
<evidence type="ECO:0000259" key="5">
    <source>
        <dbReference type="Pfam" id="PF01593"/>
    </source>
</evidence>
<reference evidence="6 7" key="1">
    <citation type="submission" date="2017-10" db="EMBL/GenBank/DDBJ databases">
        <title>Sequencing the genomes of 1000 actinobacteria strains.</title>
        <authorList>
            <person name="Klenk H.-P."/>
        </authorList>
    </citation>
    <scope>NUCLEOTIDE SEQUENCE [LARGE SCALE GENOMIC DNA]</scope>
    <source>
        <strain evidence="6 7">DSM 21801</strain>
    </source>
</reference>
<gene>
    <name evidence="6" type="ORF">ATL40_2719</name>
</gene>